<keyword evidence="4" id="KW-1185">Reference proteome</keyword>
<evidence type="ECO:0000313" key="4">
    <source>
        <dbReference type="Proteomes" id="UP001382904"/>
    </source>
</evidence>
<reference evidence="3 4" key="1">
    <citation type="submission" date="2024-03" db="EMBL/GenBank/DDBJ databases">
        <title>Novel Streptomyces species of biotechnological and ecological value are a feature of Machair soil.</title>
        <authorList>
            <person name="Prole J.R."/>
            <person name="Goodfellow M."/>
            <person name="Allenby N."/>
            <person name="Ward A.C."/>
        </authorList>
    </citation>
    <scope>NUCLEOTIDE SEQUENCE [LARGE SCALE GENOMIC DNA]</scope>
    <source>
        <strain evidence="3 4">MS1.HAVA.3</strain>
    </source>
</reference>
<evidence type="ECO:0000256" key="1">
    <source>
        <dbReference type="SAM" id="Coils"/>
    </source>
</evidence>
<feature type="compositionally biased region" description="Basic and acidic residues" evidence="2">
    <location>
        <begin position="1"/>
        <end position="10"/>
    </location>
</feature>
<gene>
    <name evidence="3" type="ORF">WKI68_42905</name>
</gene>
<protein>
    <submittedName>
        <fullName evidence="3">Uncharacterized protein</fullName>
    </submittedName>
</protein>
<comment type="caution">
    <text evidence="3">The sequence shown here is derived from an EMBL/GenBank/DDBJ whole genome shotgun (WGS) entry which is preliminary data.</text>
</comment>
<evidence type="ECO:0000313" key="3">
    <source>
        <dbReference type="EMBL" id="MEJ8646166.1"/>
    </source>
</evidence>
<evidence type="ECO:0000256" key="2">
    <source>
        <dbReference type="SAM" id="MobiDB-lite"/>
    </source>
</evidence>
<feature type="coiled-coil region" evidence="1">
    <location>
        <begin position="189"/>
        <end position="241"/>
    </location>
</feature>
<organism evidence="3 4">
    <name type="scientific">Streptomyces caledonius</name>
    <dbReference type="NCBI Taxonomy" id="3134107"/>
    <lineage>
        <taxon>Bacteria</taxon>
        <taxon>Bacillati</taxon>
        <taxon>Actinomycetota</taxon>
        <taxon>Actinomycetes</taxon>
        <taxon>Kitasatosporales</taxon>
        <taxon>Streptomycetaceae</taxon>
        <taxon>Streptomyces</taxon>
    </lineage>
</organism>
<keyword evidence="1" id="KW-0175">Coiled coil</keyword>
<feature type="region of interest" description="Disordered" evidence="2">
    <location>
        <begin position="1"/>
        <end position="68"/>
    </location>
</feature>
<feature type="compositionally biased region" description="Basic and acidic residues" evidence="2">
    <location>
        <begin position="25"/>
        <end position="35"/>
    </location>
</feature>
<proteinExistence type="predicted"/>
<accession>A0ABU8UE39</accession>
<dbReference type="EMBL" id="JBBKAM010000004">
    <property type="protein sequence ID" value="MEJ8646166.1"/>
    <property type="molecule type" value="Genomic_DNA"/>
</dbReference>
<name>A0ABU8UE39_9ACTN</name>
<dbReference type="Proteomes" id="UP001382904">
    <property type="component" value="Unassembled WGS sequence"/>
</dbReference>
<sequence length="263" mass="29568">MNEDARERPARRGRPPSPLPPGLSKAERDFLERMRTVASQAGGTREEVSQGLSDLVKKGSSPGTAASVSELSKMLSGKRTVRPAVITGLHTLAGRSEPPGTGTLDREIRKTRALFYGWLEVRDPALWRYYRLQEVLDERSSDLRDAERLVEGLAGRLEDARSLYASTVRRLTELTEGAYGDLANRKNEILDLTARIRQGAQEIRALEEALEDAWRAIRRHAEQFARTAVEIAEQAEQLTEDDSQKPEPARGRLVEWLRSLNER</sequence>